<sequence length="236" mass="25494">MTFSFRRLQAIVIKEWKDAVKNPQILLTAAMPIVFSFLFNRKGTSDPSIFTFPLLLAVSITGAFVQANMIAEEKEKNTLRMLMLSPASPAEVLIGKSVATTALTLIVMAGSVAVSVIPNVNPFWLAVLIVLLLIAFLAFGTTIGLLSRTVTESSIVGLPLMLVVIMGPLLESSMNVGWFTAVVDWLPTRHFMLGVSGLLEGGGISDIGRHLSALFLWSVAACALCVGVYARKRIDR</sequence>
<dbReference type="InterPro" id="IPR013525">
    <property type="entry name" value="ABC2_TM"/>
</dbReference>
<feature type="transmembrane region" description="Helical" evidence="5">
    <location>
        <begin position="20"/>
        <end position="39"/>
    </location>
</feature>
<dbReference type="Proteomes" id="UP001595755">
    <property type="component" value="Unassembled WGS sequence"/>
</dbReference>
<comment type="caution">
    <text evidence="7">The sequence shown here is derived from an EMBL/GenBank/DDBJ whole genome shotgun (WGS) entry which is preliminary data.</text>
</comment>
<organism evidence="7 8">
    <name type="scientific">Cohnella boryungensis</name>
    <dbReference type="NCBI Taxonomy" id="768479"/>
    <lineage>
        <taxon>Bacteria</taxon>
        <taxon>Bacillati</taxon>
        <taxon>Bacillota</taxon>
        <taxon>Bacilli</taxon>
        <taxon>Bacillales</taxon>
        <taxon>Paenibacillaceae</taxon>
        <taxon>Cohnella</taxon>
    </lineage>
</organism>
<dbReference type="Pfam" id="PF12698">
    <property type="entry name" value="ABC2_membrane_3"/>
    <property type="match status" value="1"/>
</dbReference>
<feature type="transmembrane region" description="Helical" evidence="5">
    <location>
        <begin position="211"/>
        <end position="230"/>
    </location>
</feature>
<proteinExistence type="predicted"/>
<dbReference type="PANTHER" id="PTHR43471">
    <property type="entry name" value="ABC TRANSPORTER PERMEASE"/>
    <property type="match status" value="1"/>
</dbReference>
<evidence type="ECO:0000256" key="3">
    <source>
        <dbReference type="ARBA" id="ARBA00022989"/>
    </source>
</evidence>
<evidence type="ECO:0000256" key="2">
    <source>
        <dbReference type="ARBA" id="ARBA00022692"/>
    </source>
</evidence>
<evidence type="ECO:0000313" key="8">
    <source>
        <dbReference type="Proteomes" id="UP001595755"/>
    </source>
</evidence>
<feature type="transmembrane region" description="Helical" evidence="5">
    <location>
        <begin position="123"/>
        <end position="146"/>
    </location>
</feature>
<dbReference type="EMBL" id="JBHSED010000002">
    <property type="protein sequence ID" value="MFC4301935.1"/>
    <property type="molecule type" value="Genomic_DNA"/>
</dbReference>
<evidence type="ECO:0000259" key="6">
    <source>
        <dbReference type="Pfam" id="PF12698"/>
    </source>
</evidence>
<protein>
    <submittedName>
        <fullName evidence="7">ABC transporter permease</fullName>
    </submittedName>
</protein>
<keyword evidence="3 5" id="KW-1133">Transmembrane helix</keyword>
<evidence type="ECO:0000256" key="1">
    <source>
        <dbReference type="ARBA" id="ARBA00004141"/>
    </source>
</evidence>
<keyword evidence="4 5" id="KW-0472">Membrane</keyword>
<evidence type="ECO:0000256" key="5">
    <source>
        <dbReference type="SAM" id="Phobius"/>
    </source>
</evidence>
<dbReference type="RefSeq" id="WP_204604035.1">
    <property type="nucleotide sequence ID" value="NZ_JBHSED010000002.1"/>
</dbReference>
<gene>
    <name evidence="7" type="ORF">ACFO1S_00610</name>
</gene>
<keyword evidence="8" id="KW-1185">Reference proteome</keyword>
<name>A0ABV8S4H9_9BACL</name>
<reference evidence="8" key="1">
    <citation type="journal article" date="2019" name="Int. J. Syst. Evol. Microbiol.">
        <title>The Global Catalogue of Microorganisms (GCM) 10K type strain sequencing project: providing services to taxonomists for standard genome sequencing and annotation.</title>
        <authorList>
            <consortium name="The Broad Institute Genomics Platform"/>
            <consortium name="The Broad Institute Genome Sequencing Center for Infectious Disease"/>
            <person name="Wu L."/>
            <person name="Ma J."/>
        </authorList>
    </citation>
    <scope>NUCLEOTIDE SEQUENCE [LARGE SCALE GENOMIC DNA]</scope>
    <source>
        <strain evidence="8">CGMCC 4.1641</strain>
    </source>
</reference>
<evidence type="ECO:0000256" key="4">
    <source>
        <dbReference type="ARBA" id="ARBA00023136"/>
    </source>
</evidence>
<comment type="subcellular location">
    <subcellularLocation>
        <location evidence="1">Membrane</location>
        <topology evidence="1">Multi-pass membrane protein</topology>
    </subcellularLocation>
</comment>
<feature type="domain" description="ABC-2 type transporter transmembrane" evidence="6">
    <location>
        <begin position="38"/>
        <end position="221"/>
    </location>
</feature>
<feature type="transmembrane region" description="Helical" evidence="5">
    <location>
        <begin position="92"/>
        <end position="117"/>
    </location>
</feature>
<evidence type="ECO:0000313" key="7">
    <source>
        <dbReference type="EMBL" id="MFC4301935.1"/>
    </source>
</evidence>
<dbReference type="PANTHER" id="PTHR43471:SF1">
    <property type="entry name" value="ABC TRANSPORTER PERMEASE PROTEIN NOSY-RELATED"/>
    <property type="match status" value="1"/>
</dbReference>
<keyword evidence="2 5" id="KW-0812">Transmembrane</keyword>
<feature type="transmembrane region" description="Helical" evidence="5">
    <location>
        <begin position="51"/>
        <end position="71"/>
    </location>
</feature>
<accession>A0ABV8S4H9</accession>
<feature type="transmembrane region" description="Helical" evidence="5">
    <location>
        <begin position="153"/>
        <end position="170"/>
    </location>
</feature>